<dbReference type="OrthoDB" id="5521286at2"/>
<evidence type="ECO:0008006" key="3">
    <source>
        <dbReference type="Google" id="ProtNLM"/>
    </source>
</evidence>
<organism evidence="1 2">
    <name type="scientific">Herbidospora galbida</name>
    <dbReference type="NCBI Taxonomy" id="2575442"/>
    <lineage>
        <taxon>Bacteria</taxon>
        <taxon>Bacillati</taxon>
        <taxon>Actinomycetota</taxon>
        <taxon>Actinomycetes</taxon>
        <taxon>Streptosporangiales</taxon>
        <taxon>Streptosporangiaceae</taxon>
        <taxon>Herbidospora</taxon>
    </lineage>
</organism>
<evidence type="ECO:0000313" key="2">
    <source>
        <dbReference type="Proteomes" id="UP000308705"/>
    </source>
</evidence>
<evidence type="ECO:0000313" key="1">
    <source>
        <dbReference type="EMBL" id="TKK86579.1"/>
    </source>
</evidence>
<dbReference type="Proteomes" id="UP000308705">
    <property type="component" value="Unassembled WGS sequence"/>
</dbReference>
<keyword evidence="2" id="KW-1185">Reference proteome</keyword>
<comment type="caution">
    <text evidence="1">The sequence shown here is derived from an EMBL/GenBank/DDBJ whole genome shotgun (WGS) entry which is preliminary data.</text>
</comment>
<gene>
    <name evidence="1" type="ORF">FDA94_20980</name>
</gene>
<sequence>MACMEIGCDESGAEGEKLIGGVTDVFAHAGVALTLDEAEACMDEVRHRAPSPITEYKAFVIRRAKHRLALQWLLGPRGPLRGRAHVHLTDKTLFMTRRLSDLVGDDGDRLHRLGPAAFGARWHDLLEAFNDLMRPYSERPIDDVFALVDDLAQAPGEAGDLLRRLAKARPQIEDLRVRLARNPATAAPLDPLLPAIVRAVEYWGRGRPVTIVHDRQTSLTEERIDLLRRACPLEELRLEESHLDARIQVADLLAGIARGIAADGLHGQGDPLLTGLLAPYVDERSVWADGSMWILGG</sequence>
<proteinExistence type="predicted"/>
<accession>A0A4U3MDP2</accession>
<reference evidence="1 2" key="1">
    <citation type="submission" date="2019-04" db="EMBL/GenBank/DDBJ databases">
        <title>Herbidospora sp. NEAU-GS14.nov., a novel actinomycete isolated from soil.</title>
        <authorList>
            <person name="Han L."/>
        </authorList>
    </citation>
    <scope>NUCLEOTIDE SEQUENCE [LARGE SCALE GENOMIC DNA]</scope>
    <source>
        <strain evidence="1 2">NEAU-GS14</strain>
    </source>
</reference>
<name>A0A4U3MDP2_9ACTN</name>
<protein>
    <recommendedName>
        <fullName evidence="3">DUF3800 domain-containing protein</fullName>
    </recommendedName>
</protein>
<dbReference type="EMBL" id="SZQA01000020">
    <property type="protein sequence ID" value="TKK86579.1"/>
    <property type="molecule type" value="Genomic_DNA"/>
</dbReference>
<dbReference type="AlphaFoldDB" id="A0A4U3MDP2"/>